<evidence type="ECO:0000313" key="3">
    <source>
        <dbReference type="Proteomes" id="UP000273898"/>
    </source>
</evidence>
<dbReference type="RefSeq" id="WP_134380526.1">
    <property type="nucleotide sequence ID" value="NZ_RCCK01000010.1"/>
</dbReference>
<name>A0A497Y919_9SPHI</name>
<dbReference type="Proteomes" id="UP000273898">
    <property type="component" value="Unassembled WGS sequence"/>
</dbReference>
<dbReference type="OrthoDB" id="772392at2"/>
<dbReference type="InterPro" id="IPR029044">
    <property type="entry name" value="Nucleotide-diphossugar_trans"/>
</dbReference>
<evidence type="ECO:0000313" key="4">
    <source>
        <dbReference type="Proteomes" id="UP000297429"/>
    </source>
</evidence>
<comment type="caution">
    <text evidence="1">The sequence shown here is derived from an EMBL/GenBank/DDBJ whole genome shotgun (WGS) entry which is preliminary data.</text>
</comment>
<evidence type="ECO:0000313" key="1">
    <source>
        <dbReference type="EMBL" id="RLJ79705.1"/>
    </source>
</evidence>
<dbReference type="Proteomes" id="UP000297429">
    <property type="component" value="Unassembled WGS sequence"/>
</dbReference>
<dbReference type="EMBL" id="RCCK01000010">
    <property type="protein sequence ID" value="RLJ79705.1"/>
    <property type="molecule type" value="Genomic_DNA"/>
</dbReference>
<keyword evidence="4" id="KW-1185">Reference proteome</keyword>
<dbReference type="AlphaFoldDB" id="A0A497Y919"/>
<gene>
    <name evidence="1" type="ORF">BCL90_0415</name>
    <name evidence="2" type="ORF">E3V97_10425</name>
</gene>
<protein>
    <recommendedName>
        <fullName evidence="5">Glycosyl transferase family 2</fullName>
    </recommendedName>
</protein>
<evidence type="ECO:0008006" key="5">
    <source>
        <dbReference type="Google" id="ProtNLM"/>
    </source>
</evidence>
<organism evidence="1 3">
    <name type="scientific">Pedobacter alluvionis</name>
    <dbReference type="NCBI Taxonomy" id="475253"/>
    <lineage>
        <taxon>Bacteria</taxon>
        <taxon>Pseudomonadati</taxon>
        <taxon>Bacteroidota</taxon>
        <taxon>Sphingobacteriia</taxon>
        <taxon>Sphingobacteriales</taxon>
        <taxon>Sphingobacteriaceae</taxon>
        <taxon>Pedobacter</taxon>
    </lineage>
</organism>
<dbReference type="SUPFAM" id="SSF53448">
    <property type="entry name" value="Nucleotide-diphospho-sugar transferases"/>
    <property type="match status" value="1"/>
</dbReference>
<reference evidence="2 4" key="2">
    <citation type="submission" date="2019-03" db="EMBL/GenBank/DDBJ databases">
        <authorList>
            <person name="He R.-H."/>
        </authorList>
    </citation>
    <scope>NUCLEOTIDE SEQUENCE [LARGE SCALE GENOMIC DNA]</scope>
    <source>
        <strain evidence="2 4">DSM 19624</strain>
    </source>
</reference>
<reference evidence="1 3" key="1">
    <citation type="submission" date="2018-10" db="EMBL/GenBank/DDBJ databases">
        <title>Genomic Encyclopedia of Archaeal and Bacterial Type Strains, Phase II (KMG-II): from individual species to whole genera.</title>
        <authorList>
            <person name="Goeker M."/>
        </authorList>
    </citation>
    <scope>NUCLEOTIDE SEQUENCE [LARGE SCALE GENOMIC DNA]</scope>
    <source>
        <strain evidence="1 3">DSM 19624</strain>
    </source>
</reference>
<proteinExistence type="predicted"/>
<dbReference type="EMBL" id="SOPX01000002">
    <property type="protein sequence ID" value="TFB31029.1"/>
    <property type="molecule type" value="Genomic_DNA"/>
</dbReference>
<evidence type="ECO:0000313" key="2">
    <source>
        <dbReference type="EMBL" id="TFB31029.1"/>
    </source>
</evidence>
<sequence>MKDSITRKSITFFMLVTNRDCMFGDYGVKSFKKIYDRLNHSEKQHFKLFIYLNALTPENLNEYAAKWAAYPYVQIFDNNEKIRNKNFVAGETITSPEGIDRVRDDINENYDELWTSELPKFNTDYIATVDADFEVLDAEFYFHLLLALQNPDCLFASTCYNETAYCFDSYSDRNMHLYERNHTWFCIYKKEAFELSKRSHFYYEEIRDGEVHAFDSAAYFQNELRTIPGKKFYHLPNKYKANFIHYGAGSKNISINKSNISFYRKLMITCKIGPIRKWTNIKVVNLLNRIARKLISKIFKKKINSLSTERSKFIFNQA</sequence>
<accession>A0A497Y919</accession>